<dbReference type="EMBL" id="KL363196">
    <property type="protein sequence ID" value="KFD56073.1"/>
    <property type="molecule type" value="Genomic_DNA"/>
</dbReference>
<dbReference type="Proteomes" id="UP000030758">
    <property type="component" value="Unassembled WGS sequence"/>
</dbReference>
<sequence length="108" mass="12194">MVKEKWGKVENVSKSDRMAKSSDKKRRLRRKDLVPSYVCKVPKTSSAMNDFDRIHDEISQLLRYDVELIATVRATQALISEAFAFMKKPDGDTVSEGRKATAEGATTK</sequence>
<feature type="region of interest" description="Disordered" evidence="1">
    <location>
        <begin position="1"/>
        <end position="28"/>
    </location>
</feature>
<protein>
    <submittedName>
        <fullName evidence="2">Uncharacterized protein</fullName>
    </submittedName>
</protein>
<feature type="compositionally biased region" description="Basic and acidic residues" evidence="1">
    <location>
        <begin position="1"/>
        <end position="22"/>
    </location>
</feature>
<organism evidence="2 4">
    <name type="scientific">Trichuris suis</name>
    <name type="common">pig whipworm</name>
    <dbReference type="NCBI Taxonomy" id="68888"/>
    <lineage>
        <taxon>Eukaryota</taxon>
        <taxon>Metazoa</taxon>
        <taxon>Ecdysozoa</taxon>
        <taxon>Nematoda</taxon>
        <taxon>Enoplea</taxon>
        <taxon>Dorylaimia</taxon>
        <taxon>Trichinellida</taxon>
        <taxon>Trichuridae</taxon>
        <taxon>Trichuris</taxon>
    </lineage>
</organism>
<dbReference type="Proteomes" id="UP000030764">
    <property type="component" value="Unassembled WGS sequence"/>
</dbReference>
<evidence type="ECO:0000313" key="2">
    <source>
        <dbReference type="EMBL" id="KFD56073.1"/>
    </source>
</evidence>
<accession>A0A085MFS7</accession>
<reference evidence="2 4" key="1">
    <citation type="journal article" date="2014" name="Nat. Genet.">
        <title>Genome and transcriptome of the porcine whipworm Trichuris suis.</title>
        <authorList>
            <person name="Jex A.R."/>
            <person name="Nejsum P."/>
            <person name="Schwarz E.M."/>
            <person name="Hu L."/>
            <person name="Young N.D."/>
            <person name="Hall R.S."/>
            <person name="Korhonen P.K."/>
            <person name="Liao S."/>
            <person name="Thamsborg S."/>
            <person name="Xia J."/>
            <person name="Xu P."/>
            <person name="Wang S."/>
            <person name="Scheerlinck J.P."/>
            <person name="Hofmann A."/>
            <person name="Sternberg P.W."/>
            <person name="Wang J."/>
            <person name="Gasser R.B."/>
        </authorList>
    </citation>
    <scope>NUCLEOTIDE SEQUENCE [LARGE SCALE GENOMIC DNA]</scope>
    <source>
        <strain evidence="3">DCEP-RM93F</strain>
        <strain evidence="2">DCEP-RM93M</strain>
    </source>
</reference>
<evidence type="ECO:0000256" key="1">
    <source>
        <dbReference type="SAM" id="MobiDB-lite"/>
    </source>
</evidence>
<gene>
    <name evidence="2" type="ORF">M513_03197</name>
    <name evidence="3" type="ORF">M514_03197</name>
</gene>
<proteinExistence type="predicted"/>
<dbReference type="AlphaFoldDB" id="A0A085MFS7"/>
<keyword evidence="4" id="KW-1185">Reference proteome</keyword>
<evidence type="ECO:0000313" key="4">
    <source>
        <dbReference type="Proteomes" id="UP000030764"/>
    </source>
</evidence>
<name>A0A085MFS7_9BILA</name>
<dbReference type="EMBL" id="KL367529">
    <property type="protein sequence ID" value="KFD66018.1"/>
    <property type="molecule type" value="Genomic_DNA"/>
</dbReference>
<evidence type="ECO:0000313" key="3">
    <source>
        <dbReference type="EMBL" id="KFD66018.1"/>
    </source>
</evidence>